<feature type="signal peptide" evidence="10">
    <location>
        <begin position="1"/>
        <end position="24"/>
    </location>
</feature>
<name>A0A1N6HA66_9RHOB</name>
<keyword evidence="3 13" id="KW-0645">Protease</keyword>
<dbReference type="GO" id="GO:0006508">
    <property type="term" value="P:proteolysis"/>
    <property type="evidence" value="ECO:0007669"/>
    <property type="project" value="UniProtKB-KW"/>
</dbReference>
<comment type="similarity">
    <text evidence="2 8">Belongs to the peptidase M16 family.</text>
</comment>
<evidence type="ECO:0000256" key="5">
    <source>
        <dbReference type="ARBA" id="ARBA00022801"/>
    </source>
</evidence>
<keyword evidence="4" id="KW-0479">Metal-binding</keyword>
<keyword evidence="6" id="KW-0862">Zinc</keyword>
<feature type="chain" id="PRO_5012365041" evidence="10">
    <location>
        <begin position="25"/>
        <end position="471"/>
    </location>
</feature>
<dbReference type="RefSeq" id="WP_074257136.1">
    <property type="nucleotide sequence ID" value="NZ_FSRL01000001.1"/>
</dbReference>
<evidence type="ECO:0000256" key="7">
    <source>
        <dbReference type="ARBA" id="ARBA00023049"/>
    </source>
</evidence>
<dbReference type="PANTHER" id="PTHR43690:SF17">
    <property type="entry name" value="PROTEIN YHJJ"/>
    <property type="match status" value="1"/>
</dbReference>
<evidence type="ECO:0000313" key="13">
    <source>
        <dbReference type="EMBL" id="SIO16694.1"/>
    </source>
</evidence>
<feature type="compositionally biased region" description="Acidic residues" evidence="9">
    <location>
        <begin position="460"/>
        <end position="471"/>
    </location>
</feature>
<evidence type="ECO:0000256" key="1">
    <source>
        <dbReference type="ARBA" id="ARBA00001947"/>
    </source>
</evidence>
<accession>A0A1N6HA66</accession>
<organism evidence="13 14">
    <name type="scientific">Vannielia litorea</name>
    <dbReference type="NCBI Taxonomy" id="1217970"/>
    <lineage>
        <taxon>Bacteria</taxon>
        <taxon>Pseudomonadati</taxon>
        <taxon>Pseudomonadota</taxon>
        <taxon>Alphaproteobacteria</taxon>
        <taxon>Rhodobacterales</taxon>
        <taxon>Paracoccaceae</taxon>
        <taxon>Vannielia</taxon>
    </lineage>
</organism>
<evidence type="ECO:0000256" key="4">
    <source>
        <dbReference type="ARBA" id="ARBA00022723"/>
    </source>
</evidence>
<reference evidence="14" key="1">
    <citation type="submission" date="2016-11" db="EMBL/GenBank/DDBJ databases">
        <authorList>
            <person name="Varghese N."/>
            <person name="Submissions S."/>
        </authorList>
    </citation>
    <scope>NUCLEOTIDE SEQUENCE [LARGE SCALE GENOMIC DNA]</scope>
    <source>
        <strain evidence="14">DSM 29440</strain>
    </source>
</reference>
<dbReference type="GO" id="GO:0004222">
    <property type="term" value="F:metalloendopeptidase activity"/>
    <property type="evidence" value="ECO:0007669"/>
    <property type="project" value="InterPro"/>
</dbReference>
<dbReference type="STRING" id="1217970.SAMN05444002_3210"/>
<dbReference type="Pfam" id="PF05193">
    <property type="entry name" value="Peptidase_M16_C"/>
    <property type="match status" value="1"/>
</dbReference>
<dbReference type="Gene3D" id="3.30.830.10">
    <property type="entry name" value="Metalloenzyme, LuxS/M16 peptidase-like"/>
    <property type="match status" value="2"/>
</dbReference>
<evidence type="ECO:0000256" key="3">
    <source>
        <dbReference type="ARBA" id="ARBA00022670"/>
    </source>
</evidence>
<dbReference type="Proteomes" id="UP000184932">
    <property type="component" value="Unassembled WGS sequence"/>
</dbReference>
<keyword evidence="7" id="KW-0482">Metalloprotease</keyword>
<dbReference type="InterPro" id="IPR011249">
    <property type="entry name" value="Metalloenz_LuxS/M16"/>
</dbReference>
<keyword evidence="14" id="KW-1185">Reference proteome</keyword>
<dbReference type="OrthoDB" id="9811314at2"/>
<feature type="compositionally biased region" description="Pro residues" evidence="9">
    <location>
        <begin position="445"/>
        <end position="455"/>
    </location>
</feature>
<evidence type="ECO:0000259" key="12">
    <source>
        <dbReference type="Pfam" id="PF05193"/>
    </source>
</evidence>
<dbReference type="PANTHER" id="PTHR43690">
    <property type="entry name" value="NARDILYSIN"/>
    <property type="match status" value="1"/>
</dbReference>
<dbReference type="Pfam" id="PF00675">
    <property type="entry name" value="Peptidase_M16"/>
    <property type="match status" value="1"/>
</dbReference>
<dbReference type="AlphaFoldDB" id="A0A1N6HA66"/>
<evidence type="ECO:0000259" key="11">
    <source>
        <dbReference type="Pfam" id="PF00675"/>
    </source>
</evidence>
<sequence length="471" mass="52231">MHPFRRARVALAALVAAFALPAAAEEVTTFSLENGMEVVVIEDHRAPVVVNMVWYRTGAADEPPGKSGIAHFLEHLLFQGTDDLAPGEFSRVVEENGGTDNAFTSWDYTGYFQRVAADRLELMMKMEADRMVDLLLTEEDVATELQVILEERNQRIENDPSSLFGEDRRAAQWMNHPYGIPIIGWKHEMEGLTRQDALDFYKLHYSPNNAILVVAGDVTPEQVRTLAETHFGPLPANPELKPRARPQEPPHRAAVHLDFEDPRISQPYVVRTYLAPERNAGAQEKAAALTMLAELLGGSPTSSLMGRMLQFDESLAVYSAAFYSGDSLDDGQFGFYAVPVPGRSLEDAEADIDRVIETFFEEGIDMDNFERIKMQVRASEIYAKDNLQRLARRYGEGLTTGLTVEDIQAWPQVLQAVTPEDVMAAAREVLAMRNAVTGYAMRPAEVPPAPEPASAPAPEEASEPVTEEISQ</sequence>
<dbReference type="GO" id="GO:0046872">
    <property type="term" value="F:metal ion binding"/>
    <property type="evidence" value="ECO:0007669"/>
    <property type="project" value="UniProtKB-KW"/>
</dbReference>
<keyword evidence="5" id="KW-0378">Hydrolase</keyword>
<feature type="domain" description="Peptidase M16 N-terminal" evidence="11">
    <location>
        <begin position="38"/>
        <end position="184"/>
    </location>
</feature>
<keyword evidence="10" id="KW-0732">Signal</keyword>
<protein>
    <submittedName>
        <fullName evidence="13">Zinc protease</fullName>
    </submittedName>
</protein>
<gene>
    <name evidence="13" type="ORF">SAMN05444002_3210</name>
</gene>
<evidence type="ECO:0000256" key="9">
    <source>
        <dbReference type="SAM" id="MobiDB-lite"/>
    </source>
</evidence>
<evidence type="ECO:0000313" key="14">
    <source>
        <dbReference type="Proteomes" id="UP000184932"/>
    </source>
</evidence>
<evidence type="ECO:0000256" key="10">
    <source>
        <dbReference type="SAM" id="SignalP"/>
    </source>
</evidence>
<comment type="cofactor">
    <cofactor evidence="1">
        <name>Zn(2+)</name>
        <dbReference type="ChEBI" id="CHEBI:29105"/>
    </cofactor>
</comment>
<dbReference type="EMBL" id="FSRL01000001">
    <property type="protein sequence ID" value="SIO16694.1"/>
    <property type="molecule type" value="Genomic_DNA"/>
</dbReference>
<feature type="domain" description="Peptidase M16 C-terminal" evidence="12">
    <location>
        <begin position="192"/>
        <end position="375"/>
    </location>
</feature>
<feature type="region of interest" description="Disordered" evidence="9">
    <location>
        <begin position="443"/>
        <end position="471"/>
    </location>
</feature>
<dbReference type="PROSITE" id="PS00143">
    <property type="entry name" value="INSULINASE"/>
    <property type="match status" value="1"/>
</dbReference>
<dbReference type="InterPro" id="IPR011765">
    <property type="entry name" value="Pept_M16_N"/>
</dbReference>
<evidence type="ECO:0000256" key="6">
    <source>
        <dbReference type="ARBA" id="ARBA00022833"/>
    </source>
</evidence>
<evidence type="ECO:0000256" key="8">
    <source>
        <dbReference type="RuleBase" id="RU004447"/>
    </source>
</evidence>
<evidence type="ECO:0000256" key="2">
    <source>
        <dbReference type="ARBA" id="ARBA00007261"/>
    </source>
</evidence>
<dbReference type="InterPro" id="IPR050626">
    <property type="entry name" value="Peptidase_M16"/>
</dbReference>
<dbReference type="SUPFAM" id="SSF63411">
    <property type="entry name" value="LuxS/MPP-like metallohydrolase"/>
    <property type="match status" value="2"/>
</dbReference>
<dbReference type="InterPro" id="IPR007863">
    <property type="entry name" value="Peptidase_M16_C"/>
</dbReference>
<proteinExistence type="inferred from homology"/>
<dbReference type="InterPro" id="IPR001431">
    <property type="entry name" value="Pept_M16_Zn_BS"/>
</dbReference>